<keyword evidence="1" id="KW-0732">Signal</keyword>
<evidence type="ECO:0000313" key="2">
    <source>
        <dbReference type="EMBL" id="AOM77772.1"/>
    </source>
</evidence>
<accession>A0A1D7QGF9</accession>
<dbReference type="EMBL" id="CP017141">
    <property type="protein sequence ID" value="AOM77772.1"/>
    <property type="molecule type" value="Genomic_DNA"/>
</dbReference>
<evidence type="ECO:0008006" key="4">
    <source>
        <dbReference type="Google" id="ProtNLM"/>
    </source>
</evidence>
<reference evidence="2 3" key="1">
    <citation type="submission" date="2016-08" db="EMBL/GenBank/DDBJ databases">
        <authorList>
            <person name="Seilhamer J.J."/>
        </authorList>
    </citation>
    <scope>NUCLEOTIDE SEQUENCE [LARGE SCALE GENOMIC DNA]</scope>
    <source>
        <strain evidence="2 3">DX4</strain>
    </source>
</reference>
<evidence type="ECO:0000256" key="1">
    <source>
        <dbReference type="SAM" id="SignalP"/>
    </source>
</evidence>
<organism evidence="2 3">
    <name type="scientific">Pedobacter steynii</name>
    <dbReference type="NCBI Taxonomy" id="430522"/>
    <lineage>
        <taxon>Bacteria</taxon>
        <taxon>Pseudomonadati</taxon>
        <taxon>Bacteroidota</taxon>
        <taxon>Sphingobacteriia</taxon>
        <taxon>Sphingobacteriales</taxon>
        <taxon>Sphingobacteriaceae</taxon>
        <taxon>Pedobacter</taxon>
    </lineage>
</organism>
<proteinExistence type="predicted"/>
<feature type="chain" id="PRO_5009098545" description="Lipoprotein" evidence="1">
    <location>
        <begin position="21"/>
        <end position="179"/>
    </location>
</feature>
<dbReference type="KEGG" id="psty:BFS30_11660"/>
<protein>
    <recommendedName>
        <fullName evidence="4">Lipoprotein</fullName>
    </recommendedName>
</protein>
<evidence type="ECO:0000313" key="3">
    <source>
        <dbReference type="Proteomes" id="UP000094313"/>
    </source>
</evidence>
<name>A0A1D7QGF9_9SPHI</name>
<dbReference type="AlphaFoldDB" id="A0A1D7QGF9"/>
<gene>
    <name evidence="2" type="ORF">BFS30_11660</name>
</gene>
<keyword evidence="3" id="KW-1185">Reference proteome</keyword>
<sequence>MKNACLLSFFVLIFFSSCQQKVMTTKEPNAAESFMPMQIGNSWKMGDHTYTEIQDTLRIDNKLYYKFYSLVGGDATDIKYLRVDENNELQQAYPDQVKRIYTHAKFNANLNDEFYTLGDKSENDYKVKVVEKTDKKMTFEFDMVYHPNLKGNTHKISYIKGVGLDEDWKSIKIDGKTVK</sequence>
<feature type="signal peptide" evidence="1">
    <location>
        <begin position="1"/>
        <end position="20"/>
    </location>
</feature>
<dbReference type="PROSITE" id="PS51257">
    <property type="entry name" value="PROKAR_LIPOPROTEIN"/>
    <property type="match status" value="1"/>
</dbReference>
<dbReference type="Proteomes" id="UP000094313">
    <property type="component" value="Chromosome"/>
</dbReference>